<dbReference type="Proteomes" id="UP000187464">
    <property type="component" value="Chromosome I"/>
</dbReference>
<dbReference type="EMBL" id="LT605205">
    <property type="protein sequence ID" value="SCD20531.1"/>
    <property type="molecule type" value="Genomic_DNA"/>
</dbReference>
<feature type="transmembrane region" description="Helical" evidence="1">
    <location>
        <begin position="168"/>
        <end position="186"/>
    </location>
</feature>
<keyword evidence="1" id="KW-0472">Membrane</keyword>
<feature type="transmembrane region" description="Helical" evidence="1">
    <location>
        <begin position="142"/>
        <end position="162"/>
    </location>
</feature>
<accession>A0A1R3SYE9</accession>
<reference evidence="3 4" key="1">
    <citation type="submission" date="2016-08" db="EMBL/GenBank/DDBJ databases">
        <authorList>
            <person name="Seilhamer J.J."/>
        </authorList>
    </citation>
    <scope>NUCLEOTIDE SEQUENCE [LARGE SCALE GENOMIC DNA]</scope>
    <source>
        <strain evidence="3">M3/6</strain>
    </source>
</reference>
<feature type="transmembrane region" description="Helical" evidence="1">
    <location>
        <begin position="31"/>
        <end position="48"/>
    </location>
</feature>
<feature type="transmembrane region" description="Helical" evidence="1">
    <location>
        <begin position="297"/>
        <end position="316"/>
    </location>
</feature>
<feature type="transmembrane region" description="Helical" evidence="1">
    <location>
        <begin position="228"/>
        <end position="245"/>
    </location>
</feature>
<gene>
    <name evidence="3" type="ORF">PSM36_1712</name>
</gene>
<dbReference type="PANTHER" id="PTHR37312:SF1">
    <property type="entry name" value="MEMBRANE-BOUND ACYLTRANSFERASE YKRP-RELATED"/>
    <property type="match status" value="1"/>
</dbReference>
<dbReference type="Pfam" id="PF01757">
    <property type="entry name" value="Acyl_transf_3"/>
    <property type="match status" value="1"/>
</dbReference>
<evidence type="ECO:0000259" key="2">
    <source>
        <dbReference type="Pfam" id="PF01757"/>
    </source>
</evidence>
<protein>
    <submittedName>
        <fullName evidence="3">Fucose 4-O-acetylase</fullName>
    </submittedName>
</protein>
<dbReference type="STRING" id="1642647.PSM36_1712"/>
<organism evidence="3 4">
    <name type="scientific">Proteiniphilum saccharofermentans</name>
    <dbReference type="NCBI Taxonomy" id="1642647"/>
    <lineage>
        <taxon>Bacteria</taxon>
        <taxon>Pseudomonadati</taxon>
        <taxon>Bacteroidota</taxon>
        <taxon>Bacteroidia</taxon>
        <taxon>Bacteroidales</taxon>
        <taxon>Dysgonomonadaceae</taxon>
        <taxon>Proteiniphilum</taxon>
    </lineage>
</organism>
<dbReference type="KEGG" id="psac:PSM36_1712"/>
<dbReference type="InterPro" id="IPR002656">
    <property type="entry name" value="Acyl_transf_3_dom"/>
</dbReference>
<dbReference type="InterPro" id="IPR052734">
    <property type="entry name" value="Nod_factor_acetyltransferase"/>
</dbReference>
<keyword evidence="4" id="KW-1185">Reference proteome</keyword>
<dbReference type="PANTHER" id="PTHR37312">
    <property type="entry name" value="MEMBRANE-BOUND ACYLTRANSFERASE YKRP-RELATED"/>
    <property type="match status" value="1"/>
</dbReference>
<dbReference type="AlphaFoldDB" id="A0A1R3SYE9"/>
<keyword evidence="1" id="KW-0812">Transmembrane</keyword>
<feature type="transmembrane region" description="Helical" evidence="1">
    <location>
        <begin position="113"/>
        <end position="135"/>
    </location>
</feature>
<evidence type="ECO:0000313" key="3">
    <source>
        <dbReference type="EMBL" id="SCD20531.1"/>
    </source>
</evidence>
<evidence type="ECO:0000313" key="4">
    <source>
        <dbReference type="Proteomes" id="UP000187464"/>
    </source>
</evidence>
<name>A0A1R3SYE9_9BACT</name>
<feature type="transmembrane region" description="Helical" evidence="1">
    <location>
        <begin position="257"/>
        <end position="277"/>
    </location>
</feature>
<proteinExistence type="predicted"/>
<evidence type="ECO:0000256" key="1">
    <source>
        <dbReference type="SAM" id="Phobius"/>
    </source>
</evidence>
<keyword evidence="1" id="KW-1133">Transmembrane helix</keyword>
<feature type="transmembrane region" description="Helical" evidence="1">
    <location>
        <begin position="198"/>
        <end position="216"/>
    </location>
</feature>
<dbReference type="GO" id="GO:0016747">
    <property type="term" value="F:acyltransferase activity, transferring groups other than amino-acyl groups"/>
    <property type="evidence" value="ECO:0007669"/>
    <property type="project" value="InterPro"/>
</dbReference>
<feature type="transmembrane region" description="Helical" evidence="1">
    <location>
        <begin position="68"/>
        <end position="85"/>
    </location>
</feature>
<sequence>MRKNYIDILKGIGIFFVVLGHVTRIPELRVFIWNFHMPLFFLISGFLYNPDKYPDFKGFFKSKFKSIYIPYVLFFLVTFLYWVVIERRFRGGEYSIFHQFIGLFYGTLEGNHLYFNGPLWFLPCLFATELIFYYISKIKNKIGILSVLIISFTIGTLVQLYNLNVFPFGLHTAFFGLVFYGIGFISKEQESSFTNLALVFKLLLLVGCMYVQIMAVQNGYRGDIETSPIYFIPIALCGILFWAVLSKLINKNRTLEYIGVNSLIIMSVHEPIYRFLIGGFSKLSGIEVNIIRTNLTYSILISITCIIAIIPIIYVYNKYVRKRINTLSLF</sequence>
<feature type="domain" description="Acyltransferase 3" evidence="2">
    <location>
        <begin position="4"/>
        <end position="310"/>
    </location>
</feature>
<dbReference type="RefSeq" id="WP_076930541.1">
    <property type="nucleotide sequence ID" value="NZ_LT605205.1"/>
</dbReference>